<reference evidence="8" key="1">
    <citation type="journal article" date="2016" name="Nature">
        <title>The genome of the seagrass Zostera marina reveals angiosperm adaptation to the sea.</title>
        <authorList>
            <person name="Olsen J.L."/>
            <person name="Rouze P."/>
            <person name="Verhelst B."/>
            <person name="Lin Y.-C."/>
            <person name="Bayer T."/>
            <person name="Collen J."/>
            <person name="Dattolo E."/>
            <person name="De Paoli E."/>
            <person name="Dittami S."/>
            <person name="Maumus F."/>
            <person name="Michel G."/>
            <person name="Kersting A."/>
            <person name="Lauritano C."/>
            <person name="Lohaus R."/>
            <person name="Toepel M."/>
            <person name="Tonon T."/>
            <person name="Vanneste K."/>
            <person name="Amirebrahimi M."/>
            <person name="Brakel J."/>
            <person name="Bostroem C."/>
            <person name="Chovatia M."/>
            <person name="Grimwood J."/>
            <person name="Jenkins J.W."/>
            <person name="Jueterbock A."/>
            <person name="Mraz A."/>
            <person name="Stam W.T."/>
            <person name="Tice H."/>
            <person name="Bornberg-Bauer E."/>
            <person name="Green P.J."/>
            <person name="Pearson G.A."/>
            <person name="Procaccini G."/>
            <person name="Duarte C.M."/>
            <person name="Schmutz J."/>
            <person name="Reusch T.B.H."/>
            <person name="Van de Peer Y."/>
        </authorList>
    </citation>
    <scope>NUCLEOTIDE SEQUENCE [LARGE SCALE GENOMIC DNA]</scope>
    <source>
        <strain evidence="8">cv. Finnish</strain>
    </source>
</reference>
<dbReference type="PANTHER" id="PTHR23111">
    <property type="entry name" value="ZINC FINGER PROTEIN"/>
    <property type="match status" value="1"/>
</dbReference>
<feature type="region of interest" description="Disordered" evidence="5">
    <location>
        <begin position="167"/>
        <end position="203"/>
    </location>
</feature>
<dbReference type="SMART" id="SM00547">
    <property type="entry name" value="ZnF_RBZ"/>
    <property type="match status" value="2"/>
</dbReference>
<dbReference type="Proteomes" id="UP000036987">
    <property type="component" value="Unassembled WGS sequence"/>
</dbReference>
<dbReference type="PROSITE" id="PS01358">
    <property type="entry name" value="ZF_RANBP2_1"/>
    <property type="match status" value="2"/>
</dbReference>
<evidence type="ECO:0000259" key="6">
    <source>
        <dbReference type="PROSITE" id="PS50199"/>
    </source>
</evidence>
<dbReference type="PROSITE" id="PS50199">
    <property type="entry name" value="ZF_RANBP2_2"/>
    <property type="match status" value="2"/>
</dbReference>
<dbReference type="AlphaFoldDB" id="A0A0K9NJZ1"/>
<dbReference type="InterPro" id="IPR001876">
    <property type="entry name" value="Znf_RanBP2"/>
</dbReference>
<evidence type="ECO:0000256" key="4">
    <source>
        <dbReference type="PROSITE-ProRule" id="PRU00322"/>
    </source>
</evidence>
<comment type="caution">
    <text evidence="7">The sequence shown here is derived from an EMBL/GenBank/DDBJ whole genome shotgun (WGS) entry which is preliminary data.</text>
</comment>
<feature type="compositionally biased region" description="Acidic residues" evidence="5">
    <location>
        <begin position="186"/>
        <end position="202"/>
    </location>
</feature>
<dbReference type="PANTHER" id="PTHR23111:SF23">
    <property type="entry name" value="RAN BP2_NZF ZINC FINGER-LIKE SUPERFAMILY PROTEIN"/>
    <property type="match status" value="1"/>
</dbReference>
<evidence type="ECO:0000256" key="5">
    <source>
        <dbReference type="SAM" id="MobiDB-lite"/>
    </source>
</evidence>
<proteinExistence type="predicted"/>
<keyword evidence="1" id="KW-0479">Metal-binding</keyword>
<name>A0A0K9NJZ1_ZOSMR</name>
<protein>
    <recommendedName>
        <fullName evidence="6">RanBP2-type domain-containing protein</fullName>
    </recommendedName>
</protein>
<dbReference type="GO" id="GO:0008270">
    <property type="term" value="F:zinc ion binding"/>
    <property type="evidence" value="ECO:0007669"/>
    <property type="project" value="UniProtKB-KW"/>
</dbReference>
<dbReference type="SUPFAM" id="SSF90209">
    <property type="entry name" value="Ran binding protein zinc finger-like"/>
    <property type="match status" value="1"/>
</dbReference>
<feature type="compositionally biased region" description="Low complexity" evidence="5">
    <location>
        <begin position="167"/>
        <end position="180"/>
    </location>
</feature>
<dbReference type="Pfam" id="PF00641">
    <property type="entry name" value="Zn_ribbon_RanBP"/>
    <property type="match status" value="2"/>
</dbReference>
<evidence type="ECO:0000256" key="3">
    <source>
        <dbReference type="ARBA" id="ARBA00022833"/>
    </source>
</evidence>
<dbReference type="STRING" id="29655.A0A0K9NJZ1"/>
<evidence type="ECO:0000313" key="8">
    <source>
        <dbReference type="Proteomes" id="UP000036987"/>
    </source>
</evidence>
<accession>A0A0K9NJZ1</accession>
<keyword evidence="8" id="KW-1185">Reference proteome</keyword>
<dbReference type="InterPro" id="IPR036443">
    <property type="entry name" value="Znf_RanBP2_sf"/>
</dbReference>
<feature type="domain" description="RanBP2-type" evidence="6">
    <location>
        <begin position="66"/>
        <end position="95"/>
    </location>
</feature>
<feature type="domain" description="RanBP2-type" evidence="6">
    <location>
        <begin position="33"/>
        <end position="62"/>
    </location>
</feature>
<dbReference type="Gene3D" id="4.10.1060.10">
    <property type="entry name" value="Zinc finger, RanBP2-type"/>
    <property type="match status" value="2"/>
</dbReference>
<organism evidence="7 8">
    <name type="scientific">Zostera marina</name>
    <name type="common">Eelgrass</name>
    <dbReference type="NCBI Taxonomy" id="29655"/>
    <lineage>
        <taxon>Eukaryota</taxon>
        <taxon>Viridiplantae</taxon>
        <taxon>Streptophyta</taxon>
        <taxon>Embryophyta</taxon>
        <taxon>Tracheophyta</taxon>
        <taxon>Spermatophyta</taxon>
        <taxon>Magnoliopsida</taxon>
        <taxon>Liliopsida</taxon>
        <taxon>Zosteraceae</taxon>
        <taxon>Zostera</taxon>
    </lineage>
</organism>
<keyword evidence="3" id="KW-0862">Zinc</keyword>
<evidence type="ECO:0000256" key="1">
    <source>
        <dbReference type="ARBA" id="ARBA00022723"/>
    </source>
</evidence>
<sequence>MNFKKNIRCLRCDEISEEKVKKLRDDRDHLPLKRGDWICITCNFLNFSKNTKCLQCNEKPSARHLGPGEWECSSCYFVNFRRNTACLKCDWKRPKAALSSFSPYAETSFADFQLYHNRENTQTTNDHHTHRFMRSSNEIGCEEDNSVEFKFEDFPIAGGKSCISKNSYSSSNLRSPNSPNLLDIEKESDDDVDDDDDNDDEINSWFDQTKRNKKNLDCHEKTYYYI</sequence>
<dbReference type="EMBL" id="LFYR01002199">
    <property type="protein sequence ID" value="KMZ56402.1"/>
    <property type="molecule type" value="Genomic_DNA"/>
</dbReference>
<gene>
    <name evidence="7" type="ORF">ZOSMA_96G00780</name>
</gene>
<keyword evidence="2 4" id="KW-0863">Zinc-finger</keyword>
<dbReference type="OrthoDB" id="448399at2759"/>
<evidence type="ECO:0000256" key="2">
    <source>
        <dbReference type="ARBA" id="ARBA00022771"/>
    </source>
</evidence>
<evidence type="ECO:0000313" key="7">
    <source>
        <dbReference type="EMBL" id="KMZ56402.1"/>
    </source>
</evidence>